<dbReference type="AlphaFoldDB" id="A0A1F4ZCM9"/>
<dbReference type="CDD" id="cd12797">
    <property type="entry name" value="M23_peptidase"/>
    <property type="match status" value="2"/>
</dbReference>
<dbReference type="InterPro" id="IPR050570">
    <property type="entry name" value="Cell_wall_metabolism_enzyme"/>
</dbReference>
<dbReference type="Gene3D" id="6.10.250.3150">
    <property type="match status" value="1"/>
</dbReference>
<feature type="coiled-coil region" evidence="1">
    <location>
        <begin position="27"/>
        <end position="54"/>
    </location>
</feature>
<dbReference type="STRING" id="1797259.A2989_01530"/>
<sequence>MKKLVFACLCLLLFSLLTLPIARADSLSDKQRQIEELEKKVTELQSKAKTLAGQIAYYDNQIVLATLKISQSEELIDSIGSKINILEDRLQKRTVILERQIVQTYKQGGANHFQLFLSTINFSQTLSRFKYLQSVQAHNRRFLHDTQVVQSNYAQQKLLLEDSRERLKTQKASLASLRTDRDNLLKETKNDEAVYQHQLEQARLELEALEKALALATRQGPVKAGDAIAVMGNSGYPSCSTGTHLHFEVRVNDTWVNAETYLKPITDKWGLKIGSGNWNWPLNGSIEITQRYGKTPYSYRYIYSGGIHTGIDMVSSDAVIRAPADGILYSYTGKCGASELKIKYIDHGSGLKTLYLHVQ</sequence>
<protein>
    <recommendedName>
        <fullName evidence="5">Peptidase M23 domain-containing protein</fullName>
    </recommendedName>
</protein>
<evidence type="ECO:0000313" key="3">
    <source>
        <dbReference type="EMBL" id="OGD04062.1"/>
    </source>
</evidence>
<evidence type="ECO:0000256" key="1">
    <source>
        <dbReference type="SAM" id="Coils"/>
    </source>
</evidence>
<dbReference type="Proteomes" id="UP000177080">
    <property type="component" value="Unassembled WGS sequence"/>
</dbReference>
<evidence type="ECO:0000313" key="4">
    <source>
        <dbReference type="Proteomes" id="UP000177080"/>
    </source>
</evidence>
<reference evidence="3 4" key="1">
    <citation type="journal article" date="2016" name="Nat. Commun.">
        <title>Thousands of microbial genomes shed light on interconnected biogeochemical processes in an aquifer system.</title>
        <authorList>
            <person name="Anantharaman K."/>
            <person name="Brown C.T."/>
            <person name="Hug L.A."/>
            <person name="Sharon I."/>
            <person name="Castelle C.J."/>
            <person name="Probst A.J."/>
            <person name="Thomas B.C."/>
            <person name="Singh A."/>
            <person name="Wilkins M.J."/>
            <person name="Karaoz U."/>
            <person name="Brodie E.L."/>
            <person name="Williams K.H."/>
            <person name="Hubbard S.S."/>
            <person name="Banfield J.F."/>
        </authorList>
    </citation>
    <scope>NUCLEOTIDE SEQUENCE [LARGE SCALE GENOMIC DNA]</scope>
</reference>
<feature type="chain" id="PRO_5009516013" description="Peptidase M23 domain-containing protein" evidence="2">
    <location>
        <begin position="25"/>
        <end position="359"/>
    </location>
</feature>
<dbReference type="Gene3D" id="2.70.70.10">
    <property type="entry name" value="Glucose Permease (Domain IIA)"/>
    <property type="match status" value="1"/>
</dbReference>
<evidence type="ECO:0008006" key="5">
    <source>
        <dbReference type="Google" id="ProtNLM"/>
    </source>
</evidence>
<comment type="caution">
    <text evidence="3">The sequence shown here is derived from an EMBL/GenBank/DDBJ whole genome shotgun (WGS) entry which is preliminary data.</text>
</comment>
<feature type="coiled-coil region" evidence="1">
    <location>
        <begin position="160"/>
        <end position="219"/>
    </location>
</feature>
<dbReference type="GO" id="GO:0004222">
    <property type="term" value="F:metalloendopeptidase activity"/>
    <property type="evidence" value="ECO:0007669"/>
    <property type="project" value="TreeGrafter"/>
</dbReference>
<feature type="signal peptide" evidence="2">
    <location>
        <begin position="1"/>
        <end position="24"/>
    </location>
</feature>
<accession>A0A1F4ZCM9</accession>
<dbReference type="PANTHER" id="PTHR21666">
    <property type="entry name" value="PEPTIDASE-RELATED"/>
    <property type="match status" value="1"/>
</dbReference>
<dbReference type="EMBL" id="MEXN01000003">
    <property type="protein sequence ID" value="OGD04062.1"/>
    <property type="molecule type" value="Genomic_DNA"/>
</dbReference>
<keyword evidence="2" id="KW-0732">Signal</keyword>
<keyword evidence="1" id="KW-0175">Coiled coil</keyword>
<organism evidence="3 4">
    <name type="scientific">Candidatus Amesbacteria bacterium RIFCSPLOWO2_01_FULL_48_25</name>
    <dbReference type="NCBI Taxonomy" id="1797259"/>
    <lineage>
        <taxon>Bacteria</taxon>
        <taxon>Candidatus Amesiibacteriota</taxon>
    </lineage>
</organism>
<gene>
    <name evidence="3" type="ORF">A2989_01530</name>
</gene>
<dbReference type="PANTHER" id="PTHR21666:SF270">
    <property type="entry name" value="MUREIN HYDROLASE ACTIVATOR ENVC"/>
    <property type="match status" value="1"/>
</dbReference>
<name>A0A1F4ZCM9_9BACT</name>
<dbReference type="InterPro" id="IPR011055">
    <property type="entry name" value="Dup_hybrid_motif"/>
</dbReference>
<evidence type="ECO:0000256" key="2">
    <source>
        <dbReference type="SAM" id="SignalP"/>
    </source>
</evidence>
<proteinExistence type="predicted"/>
<dbReference type="SUPFAM" id="SSF51261">
    <property type="entry name" value="Duplicated hybrid motif"/>
    <property type="match status" value="1"/>
</dbReference>